<evidence type="ECO:0000259" key="2">
    <source>
        <dbReference type="Pfam" id="PF04892"/>
    </source>
</evidence>
<feature type="transmembrane region" description="Helical" evidence="1">
    <location>
        <begin position="129"/>
        <end position="149"/>
    </location>
</feature>
<dbReference type="OrthoDB" id="4822551at2"/>
<dbReference type="EMBL" id="QGTQ01000008">
    <property type="protein sequence ID" value="PWW02793.1"/>
    <property type="molecule type" value="Genomic_DNA"/>
</dbReference>
<dbReference type="Proteomes" id="UP000246635">
    <property type="component" value="Unassembled WGS sequence"/>
</dbReference>
<dbReference type="Pfam" id="PF04892">
    <property type="entry name" value="VanZ"/>
    <property type="match status" value="1"/>
</dbReference>
<feature type="transmembrane region" description="Helical" evidence="1">
    <location>
        <begin position="70"/>
        <end position="91"/>
    </location>
</feature>
<keyword evidence="1" id="KW-0812">Transmembrane</keyword>
<proteinExistence type="predicted"/>
<feature type="domain" description="VanZ-like" evidence="2">
    <location>
        <begin position="16"/>
        <end position="145"/>
    </location>
</feature>
<evidence type="ECO:0000313" key="4">
    <source>
        <dbReference type="Proteomes" id="UP000246635"/>
    </source>
</evidence>
<organism evidence="3 4">
    <name type="scientific">Paenibacillus cellulosilyticus</name>
    <dbReference type="NCBI Taxonomy" id="375489"/>
    <lineage>
        <taxon>Bacteria</taxon>
        <taxon>Bacillati</taxon>
        <taxon>Bacillota</taxon>
        <taxon>Bacilli</taxon>
        <taxon>Bacillales</taxon>
        <taxon>Paenibacillaceae</taxon>
        <taxon>Paenibacillus</taxon>
    </lineage>
</organism>
<evidence type="ECO:0000313" key="3">
    <source>
        <dbReference type="EMBL" id="PWW02793.1"/>
    </source>
</evidence>
<dbReference type="PANTHER" id="PTHR36834:SF1">
    <property type="entry name" value="INTEGRAL MEMBRANE PROTEIN"/>
    <property type="match status" value="1"/>
</dbReference>
<dbReference type="InterPro" id="IPR053150">
    <property type="entry name" value="Teicoplanin_resist-assoc"/>
</dbReference>
<keyword evidence="1" id="KW-0472">Membrane</keyword>
<feature type="transmembrane region" description="Helical" evidence="1">
    <location>
        <begin position="156"/>
        <end position="176"/>
    </location>
</feature>
<reference evidence="3 4" key="1">
    <citation type="submission" date="2018-05" db="EMBL/GenBank/DDBJ databases">
        <title>Genomic Encyclopedia of Type Strains, Phase III (KMG-III): the genomes of soil and plant-associated and newly described type strains.</title>
        <authorList>
            <person name="Whitman W."/>
        </authorList>
    </citation>
    <scope>NUCLEOTIDE SEQUENCE [LARGE SCALE GENOMIC DNA]</scope>
    <source>
        <strain evidence="3 4">CECT 5696</strain>
    </source>
</reference>
<keyword evidence="4" id="KW-1185">Reference proteome</keyword>
<feature type="transmembrane region" description="Helical" evidence="1">
    <location>
        <begin position="12"/>
        <end position="34"/>
    </location>
</feature>
<accession>A0A2V2YTJ0</accession>
<dbReference type="InterPro" id="IPR006976">
    <property type="entry name" value="VanZ-like"/>
</dbReference>
<dbReference type="PANTHER" id="PTHR36834">
    <property type="entry name" value="MEMBRANE PROTEIN-RELATED"/>
    <property type="match status" value="1"/>
</dbReference>
<feature type="transmembrane region" description="Helical" evidence="1">
    <location>
        <begin position="98"/>
        <end position="123"/>
    </location>
</feature>
<comment type="caution">
    <text evidence="3">The sequence shown here is derived from an EMBL/GenBank/DDBJ whole genome shotgun (WGS) entry which is preliminary data.</text>
</comment>
<name>A0A2V2YTJ0_9BACL</name>
<dbReference type="AlphaFoldDB" id="A0A2V2YTJ0"/>
<evidence type="ECO:0000256" key="1">
    <source>
        <dbReference type="SAM" id="Phobius"/>
    </source>
</evidence>
<gene>
    <name evidence="3" type="ORF">DFQ01_10869</name>
</gene>
<protein>
    <submittedName>
        <fullName evidence="3">Glycopeptide antibiotics resistance protein</fullName>
    </submittedName>
</protein>
<keyword evidence="1" id="KW-1133">Transmembrane helix</keyword>
<sequence length="183" mass="20835">MNKRERIETVFLYGVFICFILLLMKIFFLSRVSISELLHSQRTFIRSINLIPFHSIGEYLAGSSSNLRRFAFGNVIGNILVFVPLGVYISVFKNNTRVLINLLFICIASLVVEFIQGLLGIGTADVDDIILNGLGGWIGIVVYKSLLFVLRNEKRVQTTITVLSIIIGLPVIYYYLFMIKMRF</sequence>